<protein>
    <submittedName>
        <fullName evidence="8">Radical SAM superfamily enzyme YgiQ, UPF0313 family</fullName>
    </submittedName>
</protein>
<dbReference type="OrthoDB" id="9801424at2"/>
<dbReference type="PROSITE" id="PS51918">
    <property type="entry name" value="RADICAL_SAM"/>
    <property type="match status" value="1"/>
</dbReference>
<dbReference type="InterPro" id="IPR034466">
    <property type="entry name" value="Methyltransferase_Class_B"/>
</dbReference>
<dbReference type="SUPFAM" id="SSF102114">
    <property type="entry name" value="Radical SAM enzymes"/>
    <property type="match status" value="1"/>
</dbReference>
<keyword evidence="5" id="KW-0411">Iron-sulfur</keyword>
<dbReference type="InterPro" id="IPR006158">
    <property type="entry name" value="Cobalamin-bd"/>
</dbReference>
<dbReference type="SUPFAM" id="SSF52242">
    <property type="entry name" value="Cobalamin (vitamin B12)-binding domain"/>
    <property type="match status" value="1"/>
</dbReference>
<dbReference type="CDD" id="cd02068">
    <property type="entry name" value="radical_SAM_B12_BD"/>
    <property type="match status" value="1"/>
</dbReference>
<keyword evidence="2" id="KW-0949">S-adenosyl-L-methionine</keyword>
<evidence type="ECO:0000256" key="2">
    <source>
        <dbReference type="ARBA" id="ARBA00022691"/>
    </source>
</evidence>
<dbReference type="Pfam" id="PF02310">
    <property type="entry name" value="B12-binding"/>
    <property type="match status" value="1"/>
</dbReference>
<evidence type="ECO:0000256" key="3">
    <source>
        <dbReference type="ARBA" id="ARBA00022723"/>
    </source>
</evidence>
<dbReference type="InterPro" id="IPR036724">
    <property type="entry name" value="Cobalamin-bd_sf"/>
</dbReference>
<dbReference type="Proteomes" id="UP000192731">
    <property type="component" value="Unassembled WGS sequence"/>
</dbReference>
<dbReference type="InterPro" id="IPR006638">
    <property type="entry name" value="Elp3/MiaA/NifB-like_rSAM"/>
</dbReference>
<feature type="domain" description="B12-binding" evidence="6">
    <location>
        <begin position="1"/>
        <end position="134"/>
    </location>
</feature>
<evidence type="ECO:0000313" key="9">
    <source>
        <dbReference type="Proteomes" id="UP000192731"/>
    </source>
</evidence>
<keyword evidence="9" id="KW-1185">Reference proteome</keyword>
<dbReference type="RefSeq" id="WP_084051908.1">
    <property type="nucleotide sequence ID" value="NZ_FWWT01000005.1"/>
</dbReference>
<reference evidence="8 9" key="1">
    <citation type="submission" date="2017-04" db="EMBL/GenBank/DDBJ databases">
        <authorList>
            <person name="Afonso C.L."/>
            <person name="Miller P.J."/>
            <person name="Scott M.A."/>
            <person name="Spackman E."/>
            <person name="Goraichik I."/>
            <person name="Dimitrov K.M."/>
            <person name="Suarez D.L."/>
            <person name="Swayne D.E."/>
        </authorList>
    </citation>
    <scope>NUCLEOTIDE SEQUENCE [LARGE SCALE GENOMIC DNA]</scope>
    <source>
        <strain evidence="8 9">DSM 11270</strain>
    </source>
</reference>
<dbReference type="PANTHER" id="PTHR43409">
    <property type="entry name" value="ANAEROBIC MAGNESIUM-PROTOPORPHYRIN IX MONOMETHYL ESTER CYCLASE-RELATED"/>
    <property type="match status" value="1"/>
</dbReference>
<dbReference type="GO" id="GO:0031419">
    <property type="term" value="F:cobalamin binding"/>
    <property type="evidence" value="ECO:0007669"/>
    <property type="project" value="InterPro"/>
</dbReference>
<dbReference type="SMART" id="SM00729">
    <property type="entry name" value="Elp3"/>
    <property type="match status" value="1"/>
</dbReference>
<gene>
    <name evidence="8" type="ORF">SAMN00017405_0795</name>
</gene>
<dbReference type="InterPro" id="IPR058240">
    <property type="entry name" value="rSAM_sf"/>
</dbReference>
<dbReference type="Pfam" id="PF04055">
    <property type="entry name" value="Radical_SAM"/>
    <property type="match status" value="1"/>
</dbReference>
<evidence type="ECO:0000256" key="1">
    <source>
        <dbReference type="ARBA" id="ARBA00001966"/>
    </source>
</evidence>
<dbReference type="GO" id="GO:0051539">
    <property type="term" value="F:4 iron, 4 sulfur cluster binding"/>
    <property type="evidence" value="ECO:0007669"/>
    <property type="project" value="UniProtKB-KW"/>
</dbReference>
<dbReference type="PROSITE" id="PS51332">
    <property type="entry name" value="B12_BINDING"/>
    <property type="match status" value="1"/>
</dbReference>
<sequence>MKILLTTLNTKYVHSSLALRYLEKYCKDYFSNIAIREYTINQGSDYILGEIYKGNYNVVCFSCYIWNITSILDLVADLKRVNPKLLIILGGPEVSFDPIELMEQHQAIDYVVIGEGEVTFLELLHYLQTGQGDRASIHGLSYREDNQVKVTKPRSLITDLGQVPFPYDEDLTELDNKIVYYESSRGCPYNCSYCLSSTSHGVRFFPLERVKKDLKFFLEAKVDQVKFVDRTFNVIKSHSLEIMRFIHNNDNGHTNFHFEVTADLLDEETLNFLANVRIGLFQFEIGVQSTNPDTLKSINRTVNWEKLKYVVERLSRNKNIHLHLDLIAGLPYEDFTSFKNSFNDVYSLEPGKLQLGFLKLLKGTSLRNDSEVYGYQHKMLPPYEVLANNYLDFHEILRLKAIEEMLELYYNSNDFTYSIRYILSNFYLKPAEFYQELSEYWEEKGYHHMAHTKSKLYAVLLDFYHEKNYPINDVFAEILKFDFLTNNKNPLPSFLPELEHEDFKNIRYNFLKDNENVTKYLPEHVGQPAKTILKNVRFELFRYDVLKIIANLTDKNIMKKPTVILFDYSNKNPITNEYHFSRLSLPGLF</sequence>
<dbReference type="InterPro" id="IPR051198">
    <property type="entry name" value="BchE-like"/>
</dbReference>
<dbReference type="InterPro" id="IPR023404">
    <property type="entry name" value="rSAM_horseshoe"/>
</dbReference>
<dbReference type="GO" id="GO:0005829">
    <property type="term" value="C:cytosol"/>
    <property type="evidence" value="ECO:0007669"/>
    <property type="project" value="TreeGrafter"/>
</dbReference>
<dbReference type="PANTHER" id="PTHR43409:SF16">
    <property type="entry name" value="SLR0320 PROTEIN"/>
    <property type="match status" value="1"/>
</dbReference>
<accession>A0A1W1UFE4</accession>
<evidence type="ECO:0000259" key="6">
    <source>
        <dbReference type="PROSITE" id="PS51332"/>
    </source>
</evidence>
<name>A0A1W1UFE4_DESTI</name>
<dbReference type="EMBL" id="FWWT01000005">
    <property type="protein sequence ID" value="SMB79753.1"/>
    <property type="molecule type" value="Genomic_DNA"/>
</dbReference>
<evidence type="ECO:0000259" key="7">
    <source>
        <dbReference type="PROSITE" id="PS51918"/>
    </source>
</evidence>
<dbReference type="Gene3D" id="3.80.30.20">
    <property type="entry name" value="tm_1862 like domain"/>
    <property type="match status" value="1"/>
</dbReference>
<dbReference type="SFLD" id="SFLDG01123">
    <property type="entry name" value="methyltransferase_(Class_B)"/>
    <property type="match status" value="1"/>
</dbReference>
<dbReference type="InterPro" id="IPR007197">
    <property type="entry name" value="rSAM"/>
</dbReference>
<dbReference type="GO" id="GO:0046872">
    <property type="term" value="F:metal ion binding"/>
    <property type="evidence" value="ECO:0007669"/>
    <property type="project" value="UniProtKB-KW"/>
</dbReference>
<proteinExistence type="predicted"/>
<dbReference type="Gene3D" id="3.40.50.280">
    <property type="entry name" value="Cobalamin-binding domain"/>
    <property type="match status" value="1"/>
</dbReference>
<comment type="cofactor">
    <cofactor evidence="1">
        <name>[4Fe-4S] cluster</name>
        <dbReference type="ChEBI" id="CHEBI:49883"/>
    </cofactor>
</comment>
<dbReference type="Pfam" id="PF13311">
    <property type="entry name" value="DUF4080"/>
    <property type="match status" value="1"/>
</dbReference>
<evidence type="ECO:0000256" key="4">
    <source>
        <dbReference type="ARBA" id="ARBA00023004"/>
    </source>
</evidence>
<evidence type="ECO:0000256" key="5">
    <source>
        <dbReference type="ARBA" id="ARBA00023014"/>
    </source>
</evidence>
<dbReference type="STRING" id="656914.SAMN00017405_0795"/>
<feature type="domain" description="Radical SAM core" evidence="7">
    <location>
        <begin position="173"/>
        <end position="403"/>
    </location>
</feature>
<dbReference type="GO" id="GO:0003824">
    <property type="term" value="F:catalytic activity"/>
    <property type="evidence" value="ECO:0007669"/>
    <property type="project" value="InterPro"/>
</dbReference>
<dbReference type="CDD" id="cd01335">
    <property type="entry name" value="Radical_SAM"/>
    <property type="match status" value="1"/>
</dbReference>
<dbReference type="InterPro" id="IPR025288">
    <property type="entry name" value="DUF4080"/>
</dbReference>
<dbReference type="AlphaFoldDB" id="A0A1W1UFE4"/>
<keyword evidence="4" id="KW-0408">Iron</keyword>
<organism evidence="8 9">
    <name type="scientific">Desulfonispora thiosulfatigenes DSM 11270</name>
    <dbReference type="NCBI Taxonomy" id="656914"/>
    <lineage>
        <taxon>Bacteria</taxon>
        <taxon>Bacillati</taxon>
        <taxon>Bacillota</taxon>
        <taxon>Clostridia</taxon>
        <taxon>Eubacteriales</taxon>
        <taxon>Peptococcaceae</taxon>
        <taxon>Desulfonispora</taxon>
    </lineage>
</organism>
<dbReference type="SFLD" id="SFLDS00029">
    <property type="entry name" value="Radical_SAM"/>
    <property type="match status" value="1"/>
</dbReference>
<dbReference type="SFLD" id="SFLDG01082">
    <property type="entry name" value="B12-binding_domain_containing"/>
    <property type="match status" value="1"/>
</dbReference>
<keyword evidence="3" id="KW-0479">Metal-binding</keyword>
<evidence type="ECO:0000313" key="8">
    <source>
        <dbReference type="EMBL" id="SMB79753.1"/>
    </source>
</evidence>